<evidence type="ECO:0000313" key="1">
    <source>
        <dbReference type="EMBL" id="ABY66040.1"/>
    </source>
</evidence>
<name>B1P194_AEGSP</name>
<sequence>MTVDRKHAEAAAAAPFEIPALQPGRTCGAEESTRSHVLVKPIGKSDLGDHVMDLIQSLKRSGDGKK</sequence>
<proteinExistence type="evidence at transcript level"/>
<reference evidence="1" key="1">
    <citation type="submission" date="2007-10" db="EMBL/GenBank/DDBJ databases">
        <title>Identification of the homologous, drought-related DRF1 gene in wild ancestor wheats, Aegilops speltoides and Triticum urartu.</title>
        <authorList>
            <person name="Thiyagarajan K."/>
            <person name="Tesfaye E.W."/>
            <person name="Tavakol E."/>
            <person name="Savo Sardaro M.L."/>
            <person name="Porceddu E."/>
            <person name="Latini A."/>
            <person name="Cantale C."/>
            <person name="Sperandei M."/>
            <person name="Galeffi P."/>
        </authorList>
    </citation>
    <scope>NUCLEOTIDE SEQUENCE</scope>
    <source>
        <tissue evidence="1">Leaves</tissue>
    </source>
</reference>
<organism evidence="1">
    <name type="scientific">Aegilops speltoides</name>
    <name type="common">Goatgrass</name>
    <name type="synonym">Triticum speltoides</name>
    <dbReference type="NCBI Taxonomy" id="4573"/>
    <lineage>
        <taxon>Eukaryota</taxon>
        <taxon>Viridiplantae</taxon>
        <taxon>Streptophyta</taxon>
        <taxon>Embryophyta</taxon>
        <taxon>Tracheophyta</taxon>
        <taxon>Spermatophyta</taxon>
        <taxon>Magnoliopsida</taxon>
        <taxon>Liliopsida</taxon>
        <taxon>Poales</taxon>
        <taxon>Poaceae</taxon>
        <taxon>BOP clade</taxon>
        <taxon>Pooideae</taxon>
        <taxon>Triticodae</taxon>
        <taxon>Triticeae</taxon>
        <taxon>Triticinae</taxon>
        <taxon>Aegilops</taxon>
    </lineage>
</organism>
<gene>
    <name evidence="1" type="primary">DRF1</name>
</gene>
<dbReference type="AlphaFoldDB" id="B1P194"/>
<protein>
    <submittedName>
        <fullName evidence="1">DRF1.2</fullName>
    </submittedName>
</protein>
<accession>B1P194</accession>
<dbReference type="EMBL" id="EU197054">
    <property type="protein sequence ID" value="ABY66040.1"/>
    <property type="molecule type" value="mRNA"/>
</dbReference>